<evidence type="ECO:0000313" key="2">
    <source>
        <dbReference type="Proteomes" id="UP000005090"/>
    </source>
</evidence>
<dbReference type="HOGENOM" id="CLU_2807468_0_0_6"/>
<keyword evidence="2" id="KW-1185">Reference proteome</keyword>
<protein>
    <submittedName>
        <fullName evidence="1">Uncharacterized protein</fullName>
    </submittedName>
</protein>
<dbReference type="EMBL" id="CM001475">
    <property type="protein sequence ID" value="EIC27979.1"/>
    <property type="molecule type" value="Genomic_DNA"/>
</dbReference>
<dbReference type="AlphaFoldDB" id="H8GK20"/>
<evidence type="ECO:0000313" key="1">
    <source>
        <dbReference type="EMBL" id="EIC27979.1"/>
    </source>
</evidence>
<dbReference type="RefSeq" id="WP_005368564.1">
    <property type="nucleotide sequence ID" value="NZ_CM001475.1"/>
</dbReference>
<accession>H8GK20</accession>
<sequence length="67" mass="7762">MIRKLTPSKSKASSASVWRDFDEISESFDLALSPEVIGWFREQNGNVQARKRAVNRCELDEYELSLR</sequence>
<reference evidence="1 2" key="1">
    <citation type="journal article" date="2013" name="Genome Announc.">
        <title>Genome Sequence of the Obligate Gammaproteobacterial Methanotroph Methylomicrobium album Strain BG8.</title>
        <authorList>
            <person name="Kits K.D."/>
            <person name="Kalyuzhnaya M.G."/>
            <person name="Klotz M.G."/>
            <person name="Jetten M.S."/>
            <person name="Op den Camp H.J."/>
            <person name="Vuilleumier S."/>
            <person name="Bringel F."/>
            <person name="Dispirito A.A."/>
            <person name="Murrell J.C."/>
            <person name="Bruce D."/>
            <person name="Cheng J.F."/>
            <person name="Copeland A."/>
            <person name="Goodwin L."/>
            <person name="Hauser L."/>
            <person name="Lajus A."/>
            <person name="Land M.L."/>
            <person name="Lapidus A."/>
            <person name="Lucas S."/>
            <person name="Medigue C."/>
            <person name="Pitluck S."/>
            <person name="Woyke T."/>
            <person name="Zeytun A."/>
            <person name="Stein L.Y."/>
        </authorList>
    </citation>
    <scope>NUCLEOTIDE SEQUENCE [LARGE SCALE GENOMIC DNA]</scope>
    <source>
        <strain evidence="1 2">BG8</strain>
    </source>
</reference>
<name>H8GK20_METAL</name>
<dbReference type="Proteomes" id="UP000005090">
    <property type="component" value="Chromosome"/>
</dbReference>
<organism evidence="1 2">
    <name type="scientific">Methylomicrobium album BG8</name>
    <dbReference type="NCBI Taxonomy" id="686340"/>
    <lineage>
        <taxon>Bacteria</taxon>
        <taxon>Pseudomonadati</taxon>
        <taxon>Pseudomonadota</taxon>
        <taxon>Gammaproteobacteria</taxon>
        <taxon>Methylococcales</taxon>
        <taxon>Methylococcaceae</taxon>
        <taxon>Methylomicrobium</taxon>
    </lineage>
</organism>
<dbReference type="STRING" id="686340.Metal_0110"/>
<gene>
    <name evidence="1" type="ORF">Metal_0110</name>
</gene>
<proteinExistence type="predicted"/>